<evidence type="ECO:0000313" key="2">
    <source>
        <dbReference type="EMBL" id="CAE0533656.1"/>
    </source>
</evidence>
<feature type="compositionally biased region" description="Low complexity" evidence="1">
    <location>
        <begin position="277"/>
        <end position="290"/>
    </location>
</feature>
<dbReference type="Gene3D" id="1.10.287.110">
    <property type="entry name" value="DnaJ domain"/>
    <property type="match status" value="1"/>
</dbReference>
<evidence type="ECO:0000256" key="1">
    <source>
        <dbReference type="SAM" id="MobiDB-lite"/>
    </source>
</evidence>
<dbReference type="CDD" id="cd07307">
    <property type="entry name" value="BAR"/>
    <property type="match status" value="1"/>
</dbReference>
<proteinExistence type="predicted"/>
<organism evidence="2">
    <name type="scientific">Emiliania huxleyi</name>
    <name type="common">Coccolithophore</name>
    <name type="synonym">Pontosphaera huxleyi</name>
    <dbReference type="NCBI Taxonomy" id="2903"/>
    <lineage>
        <taxon>Eukaryota</taxon>
        <taxon>Haptista</taxon>
        <taxon>Haptophyta</taxon>
        <taxon>Prymnesiophyceae</taxon>
        <taxon>Isochrysidales</taxon>
        <taxon>Noelaerhabdaceae</taxon>
        <taxon>Emiliania</taxon>
    </lineage>
</organism>
<dbReference type="SUPFAM" id="SSF103657">
    <property type="entry name" value="BAR/IMD domain-like"/>
    <property type="match status" value="1"/>
</dbReference>
<evidence type="ECO:0008006" key="3">
    <source>
        <dbReference type="Google" id="ProtNLM"/>
    </source>
</evidence>
<dbReference type="PANTHER" id="PTHR23172">
    <property type="entry name" value="AUXILIN/CYCLIN G-ASSOCIATED KINASE-RELATED"/>
    <property type="match status" value="1"/>
</dbReference>
<protein>
    <recommendedName>
        <fullName evidence="3">J domain-containing protein</fullName>
    </recommendedName>
</protein>
<reference evidence="2" key="1">
    <citation type="submission" date="2021-01" db="EMBL/GenBank/DDBJ databases">
        <authorList>
            <person name="Corre E."/>
            <person name="Pelletier E."/>
            <person name="Niang G."/>
            <person name="Scheremetjew M."/>
            <person name="Finn R."/>
            <person name="Kale V."/>
            <person name="Holt S."/>
            <person name="Cochrane G."/>
            <person name="Meng A."/>
            <person name="Brown T."/>
            <person name="Cohen L."/>
        </authorList>
    </citation>
    <scope>NUCLEOTIDE SEQUENCE</scope>
    <source>
        <strain evidence="2">379</strain>
    </source>
</reference>
<feature type="compositionally biased region" description="Pro residues" evidence="1">
    <location>
        <begin position="336"/>
        <end position="349"/>
    </location>
</feature>
<name>A0A7S3RTT8_EMIHU</name>
<dbReference type="EMBL" id="HBIR01010137">
    <property type="protein sequence ID" value="CAE0533656.1"/>
    <property type="molecule type" value="Transcribed_RNA"/>
</dbReference>
<feature type="region of interest" description="Disordered" evidence="1">
    <location>
        <begin position="277"/>
        <end position="402"/>
    </location>
</feature>
<dbReference type="InterPro" id="IPR036869">
    <property type="entry name" value="J_dom_sf"/>
</dbReference>
<feature type="compositionally biased region" description="Low complexity" evidence="1">
    <location>
        <begin position="316"/>
        <end position="335"/>
    </location>
</feature>
<feature type="region of interest" description="Disordered" evidence="1">
    <location>
        <begin position="428"/>
        <end position="476"/>
    </location>
</feature>
<dbReference type="PANTHER" id="PTHR23172:SF19">
    <property type="entry name" value="J DOMAIN-CONTAINING PROTEIN"/>
    <property type="match status" value="1"/>
</dbReference>
<accession>A0A7S3RTT8</accession>
<feature type="compositionally biased region" description="Low complexity" evidence="1">
    <location>
        <begin position="298"/>
        <end position="308"/>
    </location>
</feature>
<dbReference type="GO" id="GO:0031982">
    <property type="term" value="C:vesicle"/>
    <property type="evidence" value="ECO:0007669"/>
    <property type="project" value="TreeGrafter"/>
</dbReference>
<dbReference type="GO" id="GO:0030276">
    <property type="term" value="F:clathrin binding"/>
    <property type="evidence" value="ECO:0007669"/>
    <property type="project" value="TreeGrafter"/>
</dbReference>
<feature type="compositionally biased region" description="Gly residues" evidence="1">
    <location>
        <begin position="464"/>
        <end position="476"/>
    </location>
</feature>
<dbReference type="InterPro" id="IPR027267">
    <property type="entry name" value="AH/BAR_dom_sf"/>
</dbReference>
<gene>
    <name evidence="2" type="ORF">EHUX00137_LOCUS7176</name>
</gene>
<dbReference type="AlphaFoldDB" id="A0A7S3RTT8"/>
<dbReference type="SUPFAM" id="SSF46565">
    <property type="entry name" value="Chaperone J-domain"/>
    <property type="match status" value="1"/>
</dbReference>
<sequence length="660" mass="68569">MSDAASHAAAVMHKLASLSAELKSKVQDAGSALSDVRSRVTQQVIDAAGGGAAEEDEIPELQQHARIDASLRRLYERSDKYMRALNQVCEMSRALSEDFANVLADPALGQAASAFKAAKGPHAQADSTVLGQVLYRNVFQPVRREVEGRKDFERRLADRKKVRLDYEAFRRKQVGLLQSDPTNKSVYEGNLEAAAKTFARHSEGVARDVAAVNAERQQMLSVAFAGLVLSQLEFFSSSAGALEDVVVAASAGGGGSATLERDWARMRGEMAQLVANAQQQQADKAAAAAAREGERPTRSGGSRSSSTSQPLPDTRPSSYVPPATPSAPASHAAPSRPSPPPPPPPPPAAADPFGLEGDLLGGGGAPPQARQAAVTPPPMHEPSIDLLGGGGTPASSGSAANLDLMGGSGGSAMDDLFAMAAPPALTPTMAAPTPSGGGSAGSNSDFDDWMNGGKPAAAPARGLVSGGGGSGGRGSDLMGGMGGGGADLLGGMGSADLLSGMGNGRPAAAPGVGRAGSITGPDGRPLSREQLAARREAEKQAAIAAKVQEQRAREAKVEADRDREHDLEKTVTARVQQWQRDKKNLRALLASLHEIAPPCSWKPMTLGQLIEPSACKKAYHKALLAVHPDKQDAGDLEKKVLAQHIFDALRDAWHVYQQTG</sequence>
<dbReference type="GO" id="GO:0072318">
    <property type="term" value="P:clathrin coat disassembly"/>
    <property type="evidence" value="ECO:0007669"/>
    <property type="project" value="TreeGrafter"/>
</dbReference>
<dbReference type="GO" id="GO:0072583">
    <property type="term" value="P:clathrin-dependent endocytosis"/>
    <property type="evidence" value="ECO:0007669"/>
    <property type="project" value="TreeGrafter"/>
</dbReference>
<dbReference type="GO" id="GO:0005737">
    <property type="term" value="C:cytoplasm"/>
    <property type="evidence" value="ECO:0007669"/>
    <property type="project" value="TreeGrafter"/>
</dbReference>
<dbReference type="Gene3D" id="1.20.1270.60">
    <property type="entry name" value="Arfaptin homology (AH) domain/BAR domain"/>
    <property type="match status" value="1"/>
</dbReference>